<dbReference type="AlphaFoldDB" id="A0A069SP48"/>
<dbReference type="PATRIC" id="fig|1339352.3.peg.550"/>
<gene>
    <name evidence="1" type="ORF">M099_0573</name>
</gene>
<accession>A0A069SP48</accession>
<organism evidence="1 2">
    <name type="scientific">Phocaeicola vulgatus str. 3975 RP4</name>
    <dbReference type="NCBI Taxonomy" id="1339352"/>
    <lineage>
        <taxon>Bacteria</taxon>
        <taxon>Pseudomonadati</taxon>
        <taxon>Bacteroidota</taxon>
        <taxon>Bacteroidia</taxon>
        <taxon>Bacteroidales</taxon>
        <taxon>Bacteroidaceae</taxon>
        <taxon>Phocaeicola</taxon>
    </lineage>
</organism>
<protein>
    <submittedName>
        <fullName evidence="1">Uncharacterized protein</fullName>
    </submittedName>
</protein>
<sequence>MHYIRIVRLIIFCLLLPLAVQAKREKVDMPDKPMVSDSILQCIFQFSPFYSRIIDEYKADLYIKGKVKVHKRNHLIRYVPSMFRFEKHINDYLMESLSELHYTAPDIYDRKIKAVSTTFPRNRGQITDVMDYLNMNIYSSSLMSDKLLSPLDKKSSRYYHYLLDSIAGPPDCQRYKILIIPKFRGTQLVSGYMWVSDQIWTIRELYIEGVYDVIRFKVRVKMGEEGDVEFLPVQFDLNLVFKFIGNHLEMDMGAWLKYNEIKFYEGAARRKSQKKHRHDLTESYKLTCDSEQLITDKEKFNELRPIPLSALEDSLYRSYALRQDTLLRVPKKKKNEHLEFWGELGDMLISSYNVNLSSMGSVHCSPLINPVLLDYSHSRGFSYKQKFKYSRLFHDGRILRISPQIGYNFTHKELYVKADADWQYWPEKQASFEVSVGNGNRIYSSVVLDQLKQLPDSTFNFDQLELDYFKDVYLNLFHNIEIVNGLFIKAGVSVHWRYLINNSKVILEKPLPDKDWAALRGIRSEYNSFAPRIRIEWTPGMYYYMNGRRKMNVGSSMPTFMLDYERGIKGVFKSTGAHERWEFDIQQNLKLSGIRSIGYRIGGGMFTKQEDMYFVDFANFARRNLPEGWNDDIGGTFQLLDGRWYNSSRQYWRGNFTYESPFILLKPLNRWLGLVQQERLYGGILFMPHLNPYIELGYGIGTHIFDVGAFVSTINGQFDTFGFKFTFELFNK</sequence>
<dbReference type="Proteomes" id="UP000027661">
    <property type="component" value="Unassembled WGS sequence"/>
</dbReference>
<evidence type="ECO:0000313" key="2">
    <source>
        <dbReference type="Proteomes" id="UP000027661"/>
    </source>
</evidence>
<name>A0A069SP48_PHOVU</name>
<comment type="caution">
    <text evidence="1">The sequence shown here is derived from an EMBL/GenBank/DDBJ whole genome shotgun (WGS) entry which is preliminary data.</text>
</comment>
<dbReference type="EMBL" id="JNHM01000010">
    <property type="protein sequence ID" value="KDS56075.1"/>
    <property type="molecule type" value="Genomic_DNA"/>
</dbReference>
<reference evidence="1 2" key="1">
    <citation type="submission" date="2014-04" db="EMBL/GenBank/DDBJ databases">
        <authorList>
            <person name="Sears C."/>
            <person name="Carroll K."/>
            <person name="Sack B.R."/>
            <person name="Qadri F."/>
            <person name="Myers L.L."/>
            <person name="Chung G.-T."/>
            <person name="Escheverria P."/>
            <person name="Fraser C.M."/>
            <person name="Sadzewicz L."/>
            <person name="Shefchek K.A."/>
            <person name="Tallon L."/>
            <person name="Das S.P."/>
            <person name="Daugherty S."/>
            <person name="Mongodin E.F."/>
        </authorList>
    </citation>
    <scope>NUCLEOTIDE SEQUENCE [LARGE SCALE GENOMIC DNA]</scope>
    <source>
        <strain evidence="1 2">3975 RP4</strain>
    </source>
</reference>
<dbReference type="Pfam" id="PF18939">
    <property type="entry name" value="DUF5686"/>
    <property type="match status" value="1"/>
</dbReference>
<dbReference type="RefSeq" id="WP_005851685.1">
    <property type="nucleotide sequence ID" value="NZ_JNHM01000010.1"/>
</dbReference>
<dbReference type="InterPro" id="IPR043741">
    <property type="entry name" value="DUF5686"/>
</dbReference>
<proteinExistence type="predicted"/>
<evidence type="ECO:0000313" key="1">
    <source>
        <dbReference type="EMBL" id="KDS56075.1"/>
    </source>
</evidence>